<dbReference type="Proteomes" id="UP000652219">
    <property type="component" value="Unassembled WGS sequence"/>
</dbReference>
<feature type="region of interest" description="Disordered" evidence="1">
    <location>
        <begin position="1"/>
        <end position="36"/>
    </location>
</feature>
<dbReference type="AlphaFoldDB" id="A0A8H6ML55"/>
<dbReference type="EMBL" id="WIGN01000340">
    <property type="protein sequence ID" value="KAF6798190.1"/>
    <property type="molecule type" value="Genomic_DNA"/>
</dbReference>
<organism evidence="2 3">
    <name type="scientific">Colletotrichum sojae</name>
    <dbReference type="NCBI Taxonomy" id="2175907"/>
    <lineage>
        <taxon>Eukaryota</taxon>
        <taxon>Fungi</taxon>
        <taxon>Dikarya</taxon>
        <taxon>Ascomycota</taxon>
        <taxon>Pezizomycotina</taxon>
        <taxon>Sordariomycetes</taxon>
        <taxon>Hypocreomycetidae</taxon>
        <taxon>Glomerellales</taxon>
        <taxon>Glomerellaceae</taxon>
        <taxon>Colletotrichum</taxon>
        <taxon>Colletotrichum orchidearum species complex</taxon>
    </lineage>
</organism>
<keyword evidence="3" id="KW-1185">Reference proteome</keyword>
<gene>
    <name evidence="2" type="ORF">CSOJ01_12778</name>
</gene>
<protein>
    <submittedName>
        <fullName evidence="2">Uncharacterized protein</fullName>
    </submittedName>
</protein>
<name>A0A8H6ML55_9PEZI</name>
<evidence type="ECO:0000313" key="3">
    <source>
        <dbReference type="Proteomes" id="UP000652219"/>
    </source>
</evidence>
<proteinExistence type="predicted"/>
<evidence type="ECO:0000313" key="2">
    <source>
        <dbReference type="EMBL" id="KAF6798190.1"/>
    </source>
</evidence>
<accession>A0A8H6ML55</accession>
<reference evidence="2 3" key="1">
    <citation type="journal article" date="2020" name="Phytopathology">
        <title>Genome Sequence Resources of Colletotrichum truncatum, C. plurivorum, C. musicola, and C. sojae: Four Species Pathogenic to Soybean (Glycine max).</title>
        <authorList>
            <person name="Rogerio F."/>
            <person name="Boufleur T.R."/>
            <person name="Ciampi-Guillardi M."/>
            <person name="Sukno S.A."/>
            <person name="Thon M.R."/>
            <person name="Massola Junior N.S."/>
            <person name="Baroncelli R."/>
        </authorList>
    </citation>
    <scope>NUCLEOTIDE SEQUENCE [LARGE SCALE GENOMIC DNA]</scope>
    <source>
        <strain evidence="2 3">LFN0009</strain>
    </source>
</reference>
<sequence>MRGTGEKGPGLKTTLTGMKVPNMTSQLGSEPYPQYAPLSPVQVPGWQTFTNGRTLPEAERAAQEVEHHPLRLAPPGNEALVLYRTGCLVCSRPRVV</sequence>
<evidence type="ECO:0000256" key="1">
    <source>
        <dbReference type="SAM" id="MobiDB-lite"/>
    </source>
</evidence>
<comment type="caution">
    <text evidence="2">The sequence shown here is derived from an EMBL/GenBank/DDBJ whole genome shotgun (WGS) entry which is preliminary data.</text>
</comment>